<name>A0A939S0H6_9MICO</name>
<comment type="caution">
    <text evidence="1">The sequence shown here is derived from an EMBL/GenBank/DDBJ whole genome shotgun (WGS) entry which is preliminary data.</text>
</comment>
<protein>
    <submittedName>
        <fullName evidence="1">Uncharacterized protein</fullName>
    </submittedName>
</protein>
<evidence type="ECO:0000313" key="2">
    <source>
        <dbReference type="Proteomes" id="UP000664398"/>
    </source>
</evidence>
<dbReference type="Proteomes" id="UP000664398">
    <property type="component" value="Unassembled WGS sequence"/>
</dbReference>
<proteinExistence type="predicted"/>
<dbReference type="RefSeq" id="WP_208046982.1">
    <property type="nucleotide sequence ID" value="NZ_JAGDYL010000039.1"/>
</dbReference>
<sequence>MGFFKDLHALGKIGREAQDRMDVGASMAAMQQSITQASQVMAAAAPPALDPALEAQRVPTTATVVDARQQPMMIGINAVVEIDLHVALPGGIPLPVTRTEQLNPLLLARVVPGAVLQASVVPGRPDSVRLEWQG</sequence>
<reference evidence="1" key="1">
    <citation type="submission" date="2021-03" db="EMBL/GenBank/DDBJ databases">
        <title>Leucobacter chromiisoli sp. nov., isolated from chromium-containing soil of chemical plant.</title>
        <authorList>
            <person name="Xu Z."/>
        </authorList>
    </citation>
    <scope>NUCLEOTIDE SEQUENCE</scope>
    <source>
        <strain evidence="1">A2</strain>
    </source>
</reference>
<accession>A0A939S0H6</accession>
<organism evidence="1 2">
    <name type="scientific">Leucobacter ruminantium</name>
    <dbReference type="NCBI Taxonomy" id="1289170"/>
    <lineage>
        <taxon>Bacteria</taxon>
        <taxon>Bacillati</taxon>
        <taxon>Actinomycetota</taxon>
        <taxon>Actinomycetes</taxon>
        <taxon>Micrococcales</taxon>
        <taxon>Microbacteriaceae</taxon>
        <taxon>Leucobacter</taxon>
    </lineage>
</organism>
<dbReference type="AlphaFoldDB" id="A0A939S0H6"/>
<keyword evidence="2" id="KW-1185">Reference proteome</keyword>
<evidence type="ECO:0000313" key="1">
    <source>
        <dbReference type="EMBL" id="MBO1806529.1"/>
    </source>
</evidence>
<dbReference type="EMBL" id="JAGDYL010000039">
    <property type="protein sequence ID" value="MBO1806529.1"/>
    <property type="molecule type" value="Genomic_DNA"/>
</dbReference>
<gene>
    <name evidence="1" type="ORF">J4H91_14580</name>
</gene>